<dbReference type="SUPFAM" id="SSF50969">
    <property type="entry name" value="YVTN repeat-like/Quinoprotein amine dehydrogenase"/>
    <property type="match status" value="1"/>
</dbReference>
<sequence>MDTRASWSAPLPATGRDPAEVLAVGDAVAVVAPDTPGSRVFTAQILDGATGAPRGTIHSEGTWSVATWRGVPALVVWTPTHTPASGLNPAKDGWTVTGYNAHGKVLGSMDVDALANTSSGSSSVEDGWYSTKGGDGSTTWAQVSDGPAAPGWRLNCGTAYGDSCDRRALEVTEFTDTRGMSFLVAGLVVMAEGIGDGRRLVVYDPASGARKWTSDAMGRPGGTDPKQLPKIVGLVGGRILVAWPTKPNSTDRLLTIQDPVTGAQVAVGPTITGGYGLDSYIADQAGRYVVACSNQRCTAWDTQTGQTLWQQAGGELRFIPTAIVGGVLYGQRVNDDAMSTKTPLALDVRTKQILGEGTGLALPTPVGTDHAAVTLNGTAYGFVVRTR</sequence>
<reference evidence="1 2" key="1">
    <citation type="submission" date="2024-06" db="EMBL/GenBank/DDBJ databases">
        <title>The Natural Products Discovery Center: Release of the First 8490 Sequenced Strains for Exploring Actinobacteria Biosynthetic Diversity.</title>
        <authorList>
            <person name="Kalkreuter E."/>
            <person name="Kautsar S.A."/>
            <person name="Yang D."/>
            <person name="Bader C.D."/>
            <person name="Teijaro C.N."/>
            <person name="Fluegel L."/>
            <person name="Davis C.M."/>
            <person name="Simpson J.R."/>
            <person name="Lauterbach L."/>
            <person name="Steele A.D."/>
            <person name="Gui C."/>
            <person name="Meng S."/>
            <person name="Li G."/>
            <person name="Viehrig K."/>
            <person name="Ye F."/>
            <person name="Su P."/>
            <person name="Kiefer A.F."/>
            <person name="Nichols A."/>
            <person name="Cepeda A.J."/>
            <person name="Yan W."/>
            <person name="Fan B."/>
            <person name="Jiang Y."/>
            <person name="Adhikari A."/>
            <person name="Zheng C.-J."/>
            <person name="Schuster L."/>
            <person name="Cowan T.M."/>
            <person name="Smanski M.J."/>
            <person name="Chevrette M.G."/>
            <person name="De Carvalho L.P.S."/>
            <person name="Shen B."/>
        </authorList>
    </citation>
    <scope>NUCLEOTIDE SEQUENCE [LARGE SCALE GENOMIC DNA]</scope>
    <source>
        <strain evidence="1 2">NPDC048946</strain>
    </source>
</reference>
<dbReference type="Gene3D" id="2.130.10.10">
    <property type="entry name" value="YVTN repeat-like/Quinoprotein amine dehydrogenase"/>
    <property type="match status" value="1"/>
</dbReference>
<keyword evidence="2" id="KW-1185">Reference proteome</keyword>
<name>A0ABV3D8S0_9ACTN</name>
<gene>
    <name evidence="1" type="ORF">AB0C36_01345</name>
</gene>
<protein>
    <submittedName>
        <fullName evidence="1">Uncharacterized protein</fullName>
    </submittedName>
</protein>
<dbReference type="Proteomes" id="UP001551482">
    <property type="component" value="Unassembled WGS sequence"/>
</dbReference>
<evidence type="ECO:0000313" key="2">
    <source>
        <dbReference type="Proteomes" id="UP001551482"/>
    </source>
</evidence>
<evidence type="ECO:0000313" key="1">
    <source>
        <dbReference type="EMBL" id="MEU8132133.1"/>
    </source>
</evidence>
<dbReference type="InterPro" id="IPR015943">
    <property type="entry name" value="WD40/YVTN_repeat-like_dom_sf"/>
</dbReference>
<organism evidence="1 2">
    <name type="scientific">Streptodolium elevatio</name>
    <dbReference type="NCBI Taxonomy" id="3157996"/>
    <lineage>
        <taxon>Bacteria</taxon>
        <taxon>Bacillati</taxon>
        <taxon>Actinomycetota</taxon>
        <taxon>Actinomycetes</taxon>
        <taxon>Kitasatosporales</taxon>
        <taxon>Streptomycetaceae</taxon>
        <taxon>Streptodolium</taxon>
    </lineage>
</organism>
<comment type="caution">
    <text evidence="1">The sequence shown here is derived from an EMBL/GenBank/DDBJ whole genome shotgun (WGS) entry which is preliminary data.</text>
</comment>
<dbReference type="InterPro" id="IPR011044">
    <property type="entry name" value="Quino_amine_DH_bsu"/>
</dbReference>
<accession>A0ABV3D8S0</accession>
<dbReference type="EMBL" id="JBEZFP010000002">
    <property type="protein sequence ID" value="MEU8132133.1"/>
    <property type="molecule type" value="Genomic_DNA"/>
</dbReference>
<dbReference type="RefSeq" id="WP_358347468.1">
    <property type="nucleotide sequence ID" value="NZ_JBEZFP010000002.1"/>
</dbReference>
<proteinExistence type="predicted"/>